<dbReference type="OrthoDB" id="412788at2759"/>
<dbReference type="PANTHER" id="PTHR34598:SF3">
    <property type="entry name" value="OXIDOREDUCTASE AN1597"/>
    <property type="match status" value="1"/>
</dbReference>
<dbReference type="AlphaFoldDB" id="A0A6G1JKR4"/>
<comment type="similarity">
    <text evidence="2">Belongs to the asaB hydroxylase/desaturase family.</text>
</comment>
<evidence type="ECO:0000256" key="2">
    <source>
        <dbReference type="ARBA" id="ARBA00023604"/>
    </source>
</evidence>
<proteinExistence type="inferred from homology"/>
<evidence type="ECO:0000256" key="1">
    <source>
        <dbReference type="ARBA" id="ARBA00023002"/>
    </source>
</evidence>
<organism evidence="3 4">
    <name type="scientific">Lentithecium fluviatile CBS 122367</name>
    <dbReference type="NCBI Taxonomy" id="1168545"/>
    <lineage>
        <taxon>Eukaryota</taxon>
        <taxon>Fungi</taxon>
        <taxon>Dikarya</taxon>
        <taxon>Ascomycota</taxon>
        <taxon>Pezizomycotina</taxon>
        <taxon>Dothideomycetes</taxon>
        <taxon>Pleosporomycetidae</taxon>
        <taxon>Pleosporales</taxon>
        <taxon>Massarineae</taxon>
        <taxon>Lentitheciaceae</taxon>
        <taxon>Lentithecium</taxon>
    </lineage>
</organism>
<accession>A0A6G1JKR4</accession>
<evidence type="ECO:0000313" key="3">
    <source>
        <dbReference type="EMBL" id="KAF2690725.1"/>
    </source>
</evidence>
<reference evidence="3" key="1">
    <citation type="journal article" date="2020" name="Stud. Mycol.">
        <title>101 Dothideomycetes genomes: a test case for predicting lifestyles and emergence of pathogens.</title>
        <authorList>
            <person name="Haridas S."/>
            <person name="Albert R."/>
            <person name="Binder M."/>
            <person name="Bloem J."/>
            <person name="Labutti K."/>
            <person name="Salamov A."/>
            <person name="Andreopoulos B."/>
            <person name="Baker S."/>
            <person name="Barry K."/>
            <person name="Bills G."/>
            <person name="Bluhm B."/>
            <person name="Cannon C."/>
            <person name="Castanera R."/>
            <person name="Culley D."/>
            <person name="Daum C."/>
            <person name="Ezra D."/>
            <person name="Gonzalez J."/>
            <person name="Henrissat B."/>
            <person name="Kuo A."/>
            <person name="Liang C."/>
            <person name="Lipzen A."/>
            <person name="Lutzoni F."/>
            <person name="Magnuson J."/>
            <person name="Mondo S."/>
            <person name="Nolan M."/>
            <person name="Ohm R."/>
            <person name="Pangilinan J."/>
            <person name="Park H.-J."/>
            <person name="Ramirez L."/>
            <person name="Alfaro M."/>
            <person name="Sun H."/>
            <person name="Tritt A."/>
            <person name="Yoshinaga Y."/>
            <person name="Zwiers L.-H."/>
            <person name="Turgeon B."/>
            <person name="Goodwin S."/>
            <person name="Spatafora J."/>
            <person name="Crous P."/>
            <person name="Grigoriev I."/>
        </authorList>
    </citation>
    <scope>NUCLEOTIDE SEQUENCE</scope>
    <source>
        <strain evidence="3">CBS 122367</strain>
    </source>
</reference>
<dbReference type="NCBIfam" id="NF041278">
    <property type="entry name" value="CmcJ_NvfI_EfuI"/>
    <property type="match status" value="1"/>
</dbReference>
<name>A0A6G1JKR4_9PLEO</name>
<dbReference type="GO" id="GO:0016491">
    <property type="term" value="F:oxidoreductase activity"/>
    <property type="evidence" value="ECO:0007669"/>
    <property type="project" value="UniProtKB-KW"/>
</dbReference>
<evidence type="ECO:0000313" key="4">
    <source>
        <dbReference type="Proteomes" id="UP000799291"/>
    </source>
</evidence>
<keyword evidence="4" id="KW-1185">Reference proteome</keyword>
<gene>
    <name evidence="3" type="ORF">K458DRAFT_288137</name>
</gene>
<dbReference type="InterPro" id="IPR044053">
    <property type="entry name" value="AsaB-like"/>
</dbReference>
<protein>
    <recommendedName>
        <fullName evidence="5">Methyltransferase</fullName>
    </recommendedName>
</protein>
<dbReference type="PANTHER" id="PTHR34598">
    <property type="entry name" value="BLL6449 PROTEIN"/>
    <property type="match status" value="1"/>
</dbReference>
<evidence type="ECO:0008006" key="5">
    <source>
        <dbReference type="Google" id="ProtNLM"/>
    </source>
</evidence>
<dbReference type="EMBL" id="MU005570">
    <property type="protein sequence ID" value="KAF2690725.1"/>
    <property type="molecule type" value="Genomic_DNA"/>
</dbReference>
<sequence>MGGNSISETTGAALTDTIVTEIQFTVRDPKHKREKPYDLRYEAGGAIPKTNARSESHQTKILNFRPFQNAQNFDEFGFSVESLSSAWTESMFDEKEKIKDLYYHEVESILRRKFPDATGVYILEHGLRKRHVQFPALEKGISVEYSQPATLAHIDCSLNVAVRTAQSAFSIASDQCQRVLSINFWKSLQGPGNDWPLALCDQRTMNHSLDTIVADVVYPNRYTENESGFYNPQQEWYYIKDLADDEIVMFLQKDSGIESGGGVAHTSFYNSSVTEDAKPRTSIEMRTYVVFA</sequence>
<dbReference type="Proteomes" id="UP000799291">
    <property type="component" value="Unassembled WGS sequence"/>
</dbReference>
<keyword evidence="1" id="KW-0560">Oxidoreductase</keyword>